<dbReference type="Proteomes" id="UP000823388">
    <property type="component" value="Chromosome 3K"/>
</dbReference>
<accession>A0A8T0UQ77</accession>
<reference evidence="1" key="1">
    <citation type="submission" date="2020-05" db="EMBL/GenBank/DDBJ databases">
        <title>WGS assembly of Panicum virgatum.</title>
        <authorList>
            <person name="Lovell J.T."/>
            <person name="Jenkins J."/>
            <person name="Shu S."/>
            <person name="Juenger T.E."/>
            <person name="Schmutz J."/>
        </authorList>
    </citation>
    <scope>NUCLEOTIDE SEQUENCE</scope>
    <source>
        <strain evidence="1">AP13</strain>
    </source>
</reference>
<dbReference type="EMBL" id="CM029041">
    <property type="protein sequence ID" value="KAG2623276.1"/>
    <property type="molecule type" value="Genomic_DNA"/>
</dbReference>
<keyword evidence="2" id="KW-1185">Reference proteome</keyword>
<sequence>MVFDWHVNRRLGVDPWIGIVPNKASAATRTGMRGQPIQLSKGDVRG</sequence>
<dbReference type="AlphaFoldDB" id="A0A8T0UQ77"/>
<organism evidence="1 2">
    <name type="scientific">Panicum virgatum</name>
    <name type="common">Blackwell switchgrass</name>
    <dbReference type="NCBI Taxonomy" id="38727"/>
    <lineage>
        <taxon>Eukaryota</taxon>
        <taxon>Viridiplantae</taxon>
        <taxon>Streptophyta</taxon>
        <taxon>Embryophyta</taxon>
        <taxon>Tracheophyta</taxon>
        <taxon>Spermatophyta</taxon>
        <taxon>Magnoliopsida</taxon>
        <taxon>Liliopsida</taxon>
        <taxon>Poales</taxon>
        <taxon>Poaceae</taxon>
        <taxon>PACMAD clade</taxon>
        <taxon>Panicoideae</taxon>
        <taxon>Panicodae</taxon>
        <taxon>Paniceae</taxon>
        <taxon>Panicinae</taxon>
        <taxon>Panicum</taxon>
        <taxon>Panicum sect. Hiantes</taxon>
    </lineage>
</organism>
<proteinExistence type="predicted"/>
<protein>
    <submittedName>
        <fullName evidence="1">Uncharacterized protein</fullName>
    </submittedName>
</protein>
<name>A0A8T0UQ77_PANVG</name>
<comment type="caution">
    <text evidence="1">The sequence shown here is derived from an EMBL/GenBank/DDBJ whole genome shotgun (WGS) entry which is preliminary data.</text>
</comment>
<evidence type="ECO:0000313" key="2">
    <source>
        <dbReference type="Proteomes" id="UP000823388"/>
    </source>
</evidence>
<evidence type="ECO:0000313" key="1">
    <source>
        <dbReference type="EMBL" id="KAG2623276.1"/>
    </source>
</evidence>
<gene>
    <name evidence="1" type="ORF">PVAP13_3KG050900</name>
</gene>